<evidence type="ECO:0000313" key="3">
    <source>
        <dbReference type="EMBL" id="MEQ3540626.1"/>
    </source>
</evidence>
<feature type="transmembrane region" description="Helical" evidence="2">
    <location>
        <begin position="295"/>
        <end position="319"/>
    </location>
</feature>
<keyword evidence="2" id="KW-0472">Membrane</keyword>
<dbReference type="RefSeq" id="WP_345644424.1">
    <property type="nucleotide sequence ID" value="NZ_BAABLY010000025.1"/>
</dbReference>
<evidence type="ECO:0000256" key="2">
    <source>
        <dbReference type="SAM" id="Phobius"/>
    </source>
</evidence>
<protein>
    <recommendedName>
        <fullName evidence="5">Polysaccharide biosynthesis protein</fullName>
    </recommendedName>
</protein>
<proteinExistence type="predicted"/>
<feature type="compositionally biased region" description="Pro residues" evidence="1">
    <location>
        <begin position="447"/>
        <end position="456"/>
    </location>
</feature>
<gene>
    <name evidence="3" type="ORF">WHI96_17575</name>
</gene>
<feature type="transmembrane region" description="Helical" evidence="2">
    <location>
        <begin position="123"/>
        <end position="145"/>
    </location>
</feature>
<evidence type="ECO:0008006" key="5">
    <source>
        <dbReference type="Google" id="ProtNLM"/>
    </source>
</evidence>
<feature type="compositionally biased region" description="Low complexity" evidence="1">
    <location>
        <begin position="436"/>
        <end position="446"/>
    </location>
</feature>
<keyword evidence="4" id="KW-1185">Reference proteome</keyword>
<name>A0ABV1JXD3_9PSEU</name>
<accession>A0ABV1JXD3</accession>
<feature type="transmembrane region" description="Helical" evidence="2">
    <location>
        <begin position="331"/>
        <end position="352"/>
    </location>
</feature>
<feature type="transmembrane region" description="Helical" evidence="2">
    <location>
        <begin position="20"/>
        <end position="44"/>
    </location>
</feature>
<reference evidence="3 4" key="1">
    <citation type="submission" date="2024-03" db="EMBL/GenBank/DDBJ databases">
        <title>Draft genome sequence of Pseudonocardia tropica JCM 19149.</title>
        <authorList>
            <person name="Butdee W."/>
            <person name="Duangmal K."/>
        </authorList>
    </citation>
    <scope>NUCLEOTIDE SEQUENCE [LARGE SCALE GENOMIC DNA]</scope>
    <source>
        <strain evidence="3 4">JCM 19149</strain>
    </source>
</reference>
<feature type="transmembrane region" description="Helical" evidence="2">
    <location>
        <begin position="364"/>
        <end position="382"/>
    </location>
</feature>
<feature type="transmembrane region" description="Helical" evidence="2">
    <location>
        <begin position="221"/>
        <end position="244"/>
    </location>
</feature>
<dbReference type="EMBL" id="JBEDNP010000010">
    <property type="protein sequence ID" value="MEQ3540626.1"/>
    <property type="molecule type" value="Genomic_DNA"/>
</dbReference>
<feature type="transmembrane region" description="Helical" evidence="2">
    <location>
        <begin position="157"/>
        <end position="174"/>
    </location>
</feature>
<keyword evidence="2" id="KW-1133">Transmembrane helix</keyword>
<evidence type="ECO:0000313" key="4">
    <source>
        <dbReference type="Proteomes" id="UP001464923"/>
    </source>
</evidence>
<feature type="compositionally biased region" description="Basic and acidic residues" evidence="1">
    <location>
        <begin position="458"/>
        <end position="472"/>
    </location>
</feature>
<feature type="region of interest" description="Disordered" evidence="1">
    <location>
        <begin position="426"/>
        <end position="472"/>
    </location>
</feature>
<sequence>MSLVPGTGTVSPARAPWRRLGLFGLLPILSVASPLLVLPVIARATGPEGWAAVAIGTAVGSAAVALVDVGWVDKGPGMVGRGRSGSPQRVLAASLASRLAVFLPVLAVIVPVSVLLAPDGHELVSALLTVATAAIALLPTWYFVARGAPMRIALYDTLPRVAAAVLAVVPVLVWRSALPFAVLLLVATLGSVAVSAAWELRGHGAELASLGIDTVRALRTGWPLAVSGLVGGAYTSLLVPLFAIGTDHDVLLVAVFAAAVRLMYMAQGGIRACLSAFSGWVAEDWGAGTVHRMRTALLVNGSAGLVTGMVLAVGMPLLSRVVFGPEIVVPWPVGVGVGVAIASFAVSQSIMLHVLAPAERIRPIAVVTAVGSVVGVPLLLVASMLDGIVAAAAVVAVVELLMLALLLPAARATVRGLSEAIPEAVTPPAGAPVPAPSRGAPSAGVSPIPPPVPPVPDVELRPHPSAEEETVR</sequence>
<feature type="transmembrane region" description="Helical" evidence="2">
    <location>
        <begin position="90"/>
        <end position="117"/>
    </location>
</feature>
<feature type="transmembrane region" description="Helical" evidence="2">
    <location>
        <begin position="50"/>
        <end position="69"/>
    </location>
</feature>
<keyword evidence="2" id="KW-0812">Transmembrane</keyword>
<feature type="transmembrane region" description="Helical" evidence="2">
    <location>
        <begin position="180"/>
        <end position="200"/>
    </location>
</feature>
<organism evidence="3 4">
    <name type="scientific">Pseudonocardia tropica</name>
    <dbReference type="NCBI Taxonomy" id="681289"/>
    <lineage>
        <taxon>Bacteria</taxon>
        <taxon>Bacillati</taxon>
        <taxon>Actinomycetota</taxon>
        <taxon>Actinomycetes</taxon>
        <taxon>Pseudonocardiales</taxon>
        <taxon>Pseudonocardiaceae</taxon>
        <taxon>Pseudonocardia</taxon>
    </lineage>
</organism>
<feature type="transmembrane region" description="Helical" evidence="2">
    <location>
        <begin position="388"/>
        <end position="407"/>
    </location>
</feature>
<feature type="transmembrane region" description="Helical" evidence="2">
    <location>
        <begin position="250"/>
        <end position="274"/>
    </location>
</feature>
<comment type="caution">
    <text evidence="3">The sequence shown here is derived from an EMBL/GenBank/DDBJ whole genome shotgun (WGS) entry which is preliminary data.</text>
</comment>
<evidence type="ECO:0000256" key="1">
    <source>
        <dbReference type="SAM" id="MobiDB-lite"/>
    </source>
</evidence>
<dbReference type="Proteomes" id="UP001464923">
    <property type="component" value="Unassembled WGS sequence"/>
</dbReference>